<keyword evidence="2" id="KW-0808">Transferase</keyword>
<evidence type="ECO:0000313" key="3">
    <source>
        <dbReference type="Proteomes" id="UP001230908"/>
    </source>
</evidence>
<comment type="caution">
    <text evidence="2">The sequence shown here is derived from an EMBL/GenBank/DDBJ whole genome shotgun (WGS) entry which is preliminary data.</text>
</comment>
<gene>
    <name evidence="2" type="ORF">RB614_17180</name>
</gene>
<dbReference type="Proteomes" id="UP001230908">
    <property type="component" value="Unassembled WGS sequence"/>
</dbReference>
<name>A0ABU0ZGX8_9ACTN</name>
<dbReference type="Gene3D" id="3.30.1310.20">
    <property type="entry name" value="PRTase-like"/>
    <property type="match status" value="1"/>
</dbReference>
<organism evidence="2 3">
    <name type="scientific">Phytohabitans maris</name>
    <dbReference type="NCBI Taxonomy" id="3071409"/>
    <lineage>
        <taxon>Bacteria</taxon>
        <taxon>Bacillati</taxon>
        <taxon>Actinomycetota</taxon>
        <taxon>Actinomycetes</taxon>
        <taxon>Micromonosporales</taxon>
        <taxon>Micromonosporaceae</taxon>
    </lineage>
</organism>
<dbReference type="SUPFAM" id="SSF53271">
    <property type="entry name" value="PRTase-like"/>
    <property type="match status" value="1"/>
</dbReference>
<evidence type="ECO:0000259" key="1">
    <source>
        <dbReference type="Pfam" id="PF00156"/>
    </source>
</evidence>
<protein>
    <submittedName>
        <fullName evidence="2">Phosphoribosyltransferase family protein</fullName>
    </submittedName>
</protein>
<dbReference type="GO" id="GO:0016757">
    <property type="term" value="F:glycosyltransferase activity"/>
    <property type="evidence" value="ECO:0007669"/>
    <property type="project" value="UniProtKB-KW"/>
</dbReference>
<reference evidence="2 3" key="1">
    <citation type="submission" date="2023-08" db="EMBL/GenBank/DDBJ databases">
        <title>Phytohabitans sansha sp. nov., isolated from marine sediment.</title>
        <authorList>
            <person name="Zhao Y."/>
            <person name="Yi K."/>
        </authorList>
    </citation>
    <scope>NUCLEOTIDE SEQUENCE [LARGE SCALE GENOMIC DNA]</scope>
    <source>
        <strain evidence="2 3">ZYX-F-186</strain>
    </source>
</reference>
<dbReference type="RefSeq" id="WP_308713515.1">
    <property type="nucleotide sequence ID" value="NZ_JAVHUY010000014.1"/>
</dbReference>
<dbReference type="EMBL" id="JAVHUY010000014">
    <property type="protein sequence ID" value="MDQ7906248.1"/>
    <property type="molecule type" value="Genomic_DNA"/>
</dbReference>
<keyword evidence="3" id="KW-1185">Reference proteome</keyword>
<dbReference type="InterPro" id="IPR029057">
    <property type="entry name" value="PRTase-like"/>
</dbReference>
<proteinExistence type="predicted"/>
<accession>A0ABU0ZGX8</accession>
<sequence length="222" mass="23454">MRESRFADRDEAGRLLAGAVAARAPELVGQGTLVLGLPRGGVPVARHVADALDGELDVLVARKIGLPGEPEFGIGAVTAGGPAVFDERTLYQFGLDAERLAPDVARERAEAERRLHRYRGDRPPPVVANRPVLVVDDGLATGVTARAALRDVRAQGPARLDFAAPVCAAQAADVLAGEADGVYCVTRPADFTAVGAWYRDFAQLTDADVEEALAAAAYRPRH</sequence>
<evidence type="ECO:0000313" key="2">
    <source>
        <dbReference type="EMBL" id="MDQ7906248.1"/>
    </source>
</evidence>
<dbReference type="InterPro" id="IPR000836">
    <property type="entry name" value="PRTase_dom"/>
</dbReference>
<keyword evidence="2" id="KW-0328">Glycosyltransferase</keyword>
<dbReference type="CDD" id="cd06223">
    <property type="entry name" value="PRTases_typeI"/>
    <property type="match status" value="1"/>
</dbReference>
<dbReference type="Gene3D" id="3.40.50.2020">
    <property type="match status" value="1"/>
</dbReference>
<feature type="domain" description="Phosphoribosyltransferase" evidence="1">
    <location>
        <begin position="31"/>
        <end position="169"/>
    </location>
</feature>
<dbReference type="Pfam" id="PF00156">
    <property type="entry name" value="Pribosyltran"/>
    <property type="match status" value="1"/>
</dbReference>